<organism evidence="2 3">
    <name type="scientific">Schizothecium vesticola</name>
    <dbReference type="NCBI Taxonomy" id="314040"/>
    <lineage>
        <taxon>Eukaryota</taxon>
        <taxon>Fungi</taxon>
        <taxon>Dikarya</taxon>
        <taxon>Ascomycota</taxon>
        <taxon>Pezizomycotina</taxon>
        <taxon>Sordariomycetes</taxon>
        <taxon>Sordariomycetidae</taxon>
        <taxon>Sordariales</taxon>
        <taxon>Schizotheciaceae</taxon>
        <taxon>Schizothecium</taxon>
    </lineage>
</organism>
<evidence type="ECO:0000256" key="1">
    <source>
        <dbReference type="SAM" id="SignalP"/>
    </source>
</evidence>
<comment type="caution">
    <text evidence="2">The sequence shown here is derived from an EMBL/GenBank/DDBJ whole genome shotgun (WGS) entry which is preliminary data.</text>
</comment>
<dbReference type="Proteomes" id="UP001172155">
    <property type="component" value="Unassembled WGS sequence"/>
</dbReference>
<dbReference type="AlphaFoldDB" id="A0AA40F188"/>
<protein>
    <submittedName>
        <fullName evidence="2">Uncharacterized protein</fullName>
    </submittedName>
</protein>
<evidence type="ECO:0000313" key="2">
    <source>
        <dbReference type="EMBL" id="KAK0749226.1"/>
    </source>
</evidence>
<keyword evidence="3" id="KW-1185">Reference proteome</keyword>
<feature type="signal peptide" evidence="1">
    <location>
        <begin position="1"/>
        <end position="19"/>
    </location>
</feature>
<keyword evidence="1" id="KW-0732">Signal</keyword>
<sequence>MKFGFAVAFLAAASGVAEAGKCKPGTYRCTLNKKGWETCSTSRNWVYSGSCGKWNYCAFNWQNKSPYCIRKGTSPPW</sequence>
<gene>
    <name evidence="2" type="ORF">B0T18DRAFT_427379</name>
</gene>
<evidence type="ECO:0000313" key="3">
    <source>
        <dbReference type="Proteomes" id="UP001172155"/>
    </source>
</evidence>
<feature type="chain" id="PRO_5041382028" evidence="1">
    <location>
        <begin position="20"/>
        <end position="77"/>
    </location>
</feature>
<name>A0AA40F188_9PEZI</name>
<proteinExistence type="predicted"/>
<accession>A0AA40F188</accession>
<reference evidence="2" key="1">
    <citation type="submission" date="2023-06" db="EMBL/GenBank/DDBJ databases">
        <title>Genome-scale phylogeny and comparative genomics of the fungal order Sordariales.</title>
        <authorList>
            <consortium name="Lawrence Berkeley National Laboratory"/>
            <person name="Hensen N."/>
            <person name="Bonometti L."/>
            <person name="Westerberg I."/>
            <person name="Brannstrom I.O."/>
            <person name="Guillou S."/>
            <person name="Cros-Aarteil S."/>
            <person name="Calhoun S."/>
            <person name="Haridas S."/>
            <person name="Kuo A."/>
            <person name="Mondo S."/>
            <person name="Pangilinan J."/>
            <person name="Riley R."/>
            <person name="LaButti K."/>
            <person name="Andreopoulos B."/>
            <person name="Lipzen A."/>
            <person name="Chen C."/>
            <person name="Yanf M."/>
            <person name="Daum C."/>
            <person name="Ng V."/>
            <person name="Clum A."/>
            <person name="Steindorff A."/>
            <person name="Ohm R."/>
            <person name="Martin F."/>
            <person name="Silar P."/>
            <person name="Natvig D."/>
            <person name="Lalanne C."/>
            <person name="Gautier V."/>
            <person name="Ament-velasquez S.L."/>
            <person name="Kruys A."/>
            <person name="Hutchinson M.I."/>
            <person name="Powell A.J."/>
            <person name="Barry K."/>
            <person name="Miller A.N."/>
            <person name="Grigoriev I.V."/>
            <person name="Debuchy R."/>
            <person name="Gladieux P."/>
            <person name="Thoren M.H."/>
            <person name="Johannesson H."/>
        </authorList>
    </citation>
    <scope>NUCLEOTIDE SEQUENCE</scope>
    <source>
        <strain evidence="2">SMH3187-1</strain>
    </source>
</reference>
<dbReference type="EMBL" id="JAUKUD010000003">
    <property type="protein sequence ID" value="KAK0749226.1"/>
    <property type="molecule type" value="Genomic_DNA"/>
</dbReference>